<reference evidence="2" key="1">
    <citation type="submission" date="2021-03" db="EMBL/GenBank/DDBJ databases">
        <title>Draft genome sequence of rust myrtle Austropuccinia psidii MF-1, a brazilian biotype.</title>
        <authorList>
            <person name="Quecine M.C."/>
            <person name="Pachon D.M.R."/>
            <person name="Bonatelli M.L."/>
            <person name="Correr F.H."/>
            <person name="Franceschini L.M."/>
            <person name="Leite T.F."/>
            <person name="Margarido G.R.A."/>
            <person name="Almeida C.A."/>
            <person name="Ferrarezi J.A."/>
            <person name="Labate C.A."/>
        </authorList>
    </citation>
    <scope>NUCLEOTIDE SEQUENCE</scope>
    <source>
        <strain evidence="2">MF-1</strain>
    </source>
</reference>
<keyword evidence="3" id="KW-1185">Reference proteome</keyword>
<comment type="caution">
    <text evidence="2">The sequence shown here is derived from an EMBL/GenBank/DDBJ whole genome shotgun (WGS) entry which is preliminary data.</text>
</comment>
<feature type="compositionally biased region" description="Basic and acidic residues" evidence="1">
    <location>
        <begin position="18"/>
        <end position="36"/>
    </location>
</feature>
<evidence type="ECO:0000313" key="2">
    <source>
        <dbReference type="EMBL" id="MBW0563331.1"/>
    </source>
</evidence>
<name>A0A9Q3PK56_9BASI</name>
<evidence type="ECO:0000256" key="1">
    <source>
        <dbReference type="SAM" id="MobiDB-lite"/>
    </source>
</evidence>
<dbReference type="Proteomes" id="UP000765509">
    <property type="component" value="Unassembled WGS sequence"/>
</dbReference>
<proteinExistence type="predicted"/>
<feature type="region of interest" description="Disordered" evidence="1">
    <location>
        <begin position="18"/>
        <end position="58"/>
    </location>
</feature>
<sequence length="249" mass="29064">MDKNQTVIKSQDVHFVQDELPYKDALKEKSDQSSHEEDFDEPIEPAKNPTLEEEVSTARQPSIIRIRNMLTSNESNWRQQSEKGVLNVEGANNIEKRPHWDWEIQTKAPQDISSEISSDNILNSRTRHQELLTELIQNKKSEKEALKIFALFIEQKNEAFNKTDSLPAIAMYNNTEEENPANITNAKSQLDWFQWKEAYFSELDSIANQGAFDLYEKDDVPKWKTIINTQCEPLRYDHIPKKGHKKYLK</sequence>
<accession>A0A9Q3PK56</accession>
<dbReference type="AlphaFoldDB" id="A0A9Q3PK56"/>
<dbReference type="EMBL" id="AVOT02074075">
    <property type="protein sequence ID" value="MBW0563331.1"/>
    <property type="molecule type" value="Genomic_DNA"/>
</dbReference>
<evidence type="ECO:0000313" key="3">
    <source>
        <dbReference type="Proteomes" id="UP000765509"/>
    </source>
</evidence>
<protein>
    <submittedName>
        <fullName evidence="2">Uncharacterized protein</fullName>
    </submittedName>
</protein>
<gene>
    <name evidence="2" type="ORF">O181_103046</name>
</gene>
<organism evidence="2 3">
    <name type="scientific">Austropuccinia psidii MF-1</name>
    <dbReference type="NCBI Taxonomy" id="1389203"/>
    <lineage>
        <taxon>Eukaryota</taxon>
        <taxon>Fungi</taxon>
        <taxon>Dikarya</taxon>
        <taxon>Basidiomycota</taxon>
        <taxon>Pucciniomycotina</taxon>
        <taxon>Pucciniomycetes</taxon>
        <taxon>Pucciniales</taxon>
        <taxon>Sphaerophragmiaceae</taxon>
        <taxon>Austropuccinia</taxon>
    </lineage>
</organism>